<organism evidence="10 11">
    <name type="scientific">Brotonthovivens ammoniilytica</name>
    <dbReference type="NCBI Taxonomy" id="2981725"/>
    <lineage>
        <taxon>Bacteria</taxon>
        <taxon>Bacillati</taxon>
        <taxon>Bacillota</taxon>
        <taxon>Clostridia</taxon>
        <taxon>Lachnospirales</taxon>
        <taxon>Lachnospiraceae</taxon>
        <taxon>Brotonthovivens</taxon>
    </lineage>
</organism>
<feature type="domain" description="Cation efflux protein cytoplasmic" evidence="9">
    <location>
        <begin position="226"/>
        <end position="302"/>
    </location>
</feature>
<reference evidence="10 11" key="1">
    <citation type="journal article" date="2021" name="ISME Commun">
        <title>Automated analysis of genomic sequences facilitates high-throughput and comprehensive description of bacteria.</title>
        <authorList>
            <person name="Hitch T.C.A."/>
        </authorList>
    </citation>
    <scope>NUCLEOTIDE SEQUENCE [LARGE SCALE GENOMIC DNA]</scope>
    <source>
        <strain evidence="10 11">Sanger_109</strain>
    </source>
</reference>
<comment type="subcellular location">
    <subcellularLocation>
        <location evidence="1">Membrane</location>
        <topology evidence="1">Multi-pass membrane protein</topology>
    </subcellularLocation>
</comment>
<dbReference type="RefSeq" id="WP_158425602.1">
    <property type="nucleotide sequence ID" value="NZ_JAOQJQ010000004.1"/>
</dbReference>
<sequence length="389" mass="42626">MIKLLAKIFLKRQEAGSAGEREAYGILCGLVGICLNLLLSAGKFLAGTLSGSIAITADAFNNLSDAGSSLVTMVGFKLAGAKPDSKHPFGHGRIEYVSGLIVSAIILLMAFELLKTSVEKIIHPEEVDFSFAAILILAVSILVKLYMAFYNRRIGERIRSAAMRATSVDSFSDAAATGVVLVSAIVSKTAGIGIDGWCGAAVSIFIFYAGISAARETLNPLLGQPPEPEFVEEIERIVMEYKEIRGIHDLIVHDYGPGRVMVSLHAEVSAQGDILILHDVIDNAEQKIREKMKCEAVIHMDPVITRDPVALKLKQQVYELVRQIDEKMSIHDFRVVAGPTHTNLIFDVVVPFRYRMSDEEVEKIIEIKVKEQMGTEYTTVIQVDKSYTG</sequence>
<evidence type="ECO:0000259" key="8">
    <source>
        <dbReference type="Pfam" id="PF01545"/>
    </source>
</evidence>
<evidence type="ECO:0000256" key="2">
    <source>
        <dbReference type="ARBA" id="ARBA00008114"/>
    </source>
</evidence>
<dbReference type="PANTHER" id="PTHR43840">
    <property type="entry name" value="MITOCHONDRIAL METAL TRANSPORTER 1-RELATED"/>
    <property type="match status" value="1"/>
</dbReference>
<evidence type="ECO:0000256" key="5">
    <source>
        <dbReference type="ARBA" id="ARBA00022989"/>
    </source>
</evidence>
<gene>
    <name evidence="10" type="ORF">OCV88_11445</name>
</gene>
<protein>
    <submittedName>
        <fullName evidence="10">Cation diffusion facilitator family transporter</fullName>
    </submittedName>
</protein>
<dbReference type="Proteomes" id="UP001652442">
    <property type="component" value="Unassembled WGS sequence"/>
</dbReference>
<keyword evidence="6 7" id="KW-0472">Membrane</keyword>
<evidence type="ECO:0000259" key="9">
    <source>
        <dbReference type="Pfam" id="PF16916"/>
    </source>
</evidence>
<dbReference type="Gene3D" id="1.20.1510.10">
    <property type="entry name" value="Cation efflux protein transmembrane domain"/>
    <property type="match status" value="1"/>
</dbReference>
<evidence type="ECO:0000256" key="6">
    <source>
        <dbReference type="ARBA" id="ARBA00023136"/>
    </source>
</evidence>
<dbReference type="Pfam" id="PF01545">
    <property type="entry name" value="Cation_efflux"/>
    <property type="match status" value="1"/>
</dbReference>
<comment type="similarity">
    <text evidence="2">Belongs to the cation diffusion facilitator (CDF) transporter (TC 2.A.4) family.</text>
</comment>
<evidence type="ECO:0000256" key="1">
    <source>
        <dbReference type="ARBA" id="ARBA00004141"/>
    </source>
</evidence>
<proteinExistence type="inferred from homology"/>
<keyword evidence="4 7" id="KW-0812">Transmembrane</keyword>
<dbReference type="SUPFAM" id="SSF160240">
    <property type="entry name" value="Cation efflux protein cytoplasmic domain-like"/>
    <property type="match status" value="1"/>
</dbReference>
<dbReference type="Gene3D" id="3.30.70.1350">
    <property type="entry name" value="Cation efflux protein, cytoplasmic domain"/>
    <property type="match status" value="1"/>
</dbReference>
<evidence type="ECO:0000313" key="11">
    <source>
        <dbReference type="Proteomes" id="UP001652442"/>
    </source>
</evidence>
<dbReference type="InterPro" id="IPR058533">
    <property type="entry name" value="Cation_efflux_TM"/>
</dbReference>
<feature type="domain" description="Cation efflux protein transmembrane" evidence="8">
    <location>
        <begin position="30"/>
        <end position="222"/>
    </location>
</feature>
<dbReference type="EMBL" id="JAOQJQ010000004">
    <property type="protein sequence ID" value="MCU6762946.1"/>
    <property type="molecule type" value="Genomic_DNA"/>
</dbReference>
<dbReference type="InterPro" id="IPR002524">
    <property type="entry name" value="Cation_efflux"/>
</dbReference>
<evidence type="ECO:0000256" key="7">
    <source>
        <dbReference type="SAM" id="Phobius"/>
    </source>
</evidence>
<dbReference type="Pfam" id="PF16916">
    <property type="entry name" value="ZT_dimer"/>
    <property type="match status" value="1"/>
</dbReference>
<dbReference type="PANTHER" id="PTHR43840:SF15">
    <property type="entry name" value="MITOCHONDRIAL METAL TRANSPORTER 1-RELATED"/>
    <property type="match status" value="1"/>
</dbReference>
<dbReference type="InterPro" id="IPR027469">
    <property type="entry name" value="Cation_efflux_TMD_sf"/>
</dbReference>
<dbReference type="InterPro" id="IPR027470">
    <property type="entry name" value="Cation_efflux_CTD"/>
</dbReference>
<dbReference type="InterPro" id="IPR036837">
    <property type="entry name" value="Cation_efflux_CTD_sf"/>
</dbReference>
<keyword evidence="3" id="KW-0813">Transport</keyword>
<comment type="caution">
    <text evidence="10">The sequence shown here is derived from an EMBL/GenBank/DDBJ whole genome shotgun (WGS) entry which is preliminary data.</text>
</comment>
<feature type="transmembrane region" description="Helical" evidence="7">
    <location>
        <begin position="129"/>
        <end position="149"/>
    </location>
</feature>
<name>A0ABT2TMQ6_9FIRM</name>
<keyword evidence="5 7" id="KW-1133">Transmembrane helix</keyword>
<feature type="transmembrane region" description="Helical" evidence="7">
    <location>
        <begin position="192"/>
        <end position="211"/>
    </location>
</feature>
<evidence type="ECO:0000313" key="10">
    <source>
        <dbReference type="EMBL" id="MCU6762946.1"/>
    </source>
</evidence>
<dbReference type="NCBIfam" id="TIGR01297">
    <property type="entry name" value="CDF"/>
    <property type="match status" value="1"/>
</dbReference>
<keyword evidence="11" id="KW-1185">Reference proteome</keyword>
<dbReference type="SUPFAM" id="SSF161111">
    <property type="entry name" value="Cation efflux protein transmembrane domain-like"/>
    <property type="match status" value="1"/>
</dbReference>
<feature type="transmembrane region" description="Helical" evidence="7">
    <location>
        <begin position="96"/>
        <end position="114"/>
    </location>
</feature>
<evidence type="ECO:0000256" key="3">
    <source>
        <dbReference type="ARBA" id="ARBA00022448"/>
    </source>
</evidence>
<evidence type="ECO:0000256" key="4">
    <source>
        <dbReference type="ARBA" id="ARBA00022692"/>
    </source>
</evidence>
<accession>A0ABT2TMQ6</accession>
<dbReference type="InterPro" id="IPR050291">
    <property type="entry name" value="CDF_Transporter"/>
</dbReference>